<dbReference type="Pfam" id="PF04442">
    <property type="entry name" value="CtaG_Cox11"/>
    <property type="match status" value="1"/>
</dbReference>
<sequence length="296" mass="32560">VQPYEAGTYLNKIQCFCFEEQRLNPHEVVDLPVFFYIDPEYADDPRLENVDDIVLSYTFFEAKKGLTLPSFMSSPAAPTPSAPTPPLLPTPPGPTQAVQKLNSQRLLNVYRCWCGGVLSTTRLSNGYFVGVQPLLLEAEALDFVEISARFVRLHTIGGDAVHRSVQRVPGREEGEYSLAGKAPDLRLGWPKIPGHLTRRLGREGDANQSLLFGRHIHNLAVLLLVDEGFPALPCALTVDPVEGNGCVGAAQHRQHECRRVYHHVFVTAPGCQSTYLTAVQVSHPLLVMVSVLASGQ</sequence>
<evidence type="ECO:0000313" key="8">
    <source>
        <dbReference type="Proteomes" id="UP000728032"/>
    </source>
</evidence>
<dbReference type="GO" id="GO:0005507">
    <property type="term" value="F:copper ion binding"/>
    <property type="evidence" value="ECO:0007669"/>
    <property type="project" value="InterPro"/>
</dbReference>
<dbReference type="OrthoDB" id="1704689at2759"/>
<dbReference type="SUPFAM" id="SSF110111">
    <property type="entry name" value="Ctag/Cox11"/>
    <property type="match status" value="1"/>
</dbReference>
<comment type="function">
    <text evidence="1">Exerts its effect at some terminal stage of cytochrome c oxidase synthesis, probably by being involved in the insertion of the copper B into subunit I.</text>
</comment>
<dbReference type="Gene3D" id="2.60.370.10">
    <property type="entry name" value="Ctag/Cox11"/>
    <property type="match status" value="1"/>
</dbReference>
<dbReference type="InterPro" id="IPR023471">
    <property type="entry name" value="CtaG/Cox11_dom_sf"/>
</dbReference>
<name>A0A7R9LY74_9ACAR</name>
<feature type="region of interest" description="Disordered" evidence="6">
    <location>
        <begin position="73"/>
        <end position="95"/>
    </location>
</feature>
<comment type="subcellular location">
    <subcellularLocation>
        <location evidence="2">Mitochondrion inner membrane</location>
        <topology evidence="2">Single-pass membrane protein</topology>
        <orientation evidence="2">Intermembrane side</orientation>
    </subcellularLocation>
</comment>
<evidence type="ECO:0000256" key="5">
    <source>
        <dbReference type="ARBA" id="ARBA00023136"/>
    </source>
</evidence>
<feature type="non-terminal residue" evidence="7">
    <location>
        <position position="296"/>
    </location>
</feature>
<proteinExistence type="predicted"/>
<feature type="compositionally biased region" description="Pro residues" evidence="6">
    <location>
        <begin position="77"/>
        <end position="94"/>
    </location>
</feature>
<dbReference type="Proteomes" id="UP000728032">
    <property type="component" value="Unassembled WGS sequence"/>
</dbReference>
<evidence type="ECO:0000256" key="4">
    <source>
        <dbReference type="ARBA" id="ARBA00022989"/>
    </source>
</evidence>
<dbReference type="AlphaFoldDB" id="A0A7R9LY74"/>
<keyword evidence="4" id="KW-1133">Transmembrane helix</keyword>
<dbReference type="PANTHER" id="PTHR21320">
    <property type="entry name" value="CYTOCHROME C OXIDASE ASSEMBLY PROTEIN COX11-RELATED"/>
    <property type="match status" value="1"/>
</dbReference>
<evidence type="ECO:0000256" key="1">
    <source>
        <dbReference type="ARBA" id="ARBA00004007"/>
    </source>
</evidence>
<gene>
    <name evidence="7" type="ORF">ONB1V03_LOCUS7643</name>
</gene>
<keyword evidence="3" id="KW-0812">Transmembrane</keyword>
<organism evidence="7">
    <name type="scientific">Oppiella nova</name>
    <dbReference type="NCBI Taxonomy" id="334625"/>
    <lineage>
        <taxon>Eukaryota</taxon>
        <taxon>Metazoa</taxon>
        <taxon>Ecdysozoa</taxon>
        <taxon>Arthropoda</taxon>
        <taxon>Chelicerata</taxon>
        <taxon>Arachnida</taxon>
        <taxon>Acari</taxon>
        <taxon>Acariformes</taxon>
        <taxon>Sarcoptiformes</taxon>
        <taxon>Oribatida</taxon>
        <taxon>Brachypylina</taxon>
        <taxon>Oppioidea</taxon>
        <taxon>Oppiidae</taxon>
        <taxon>Oppiella</taxon>
    </lineage>
</organism>
<dbReference type="EMBL" id="CAJPVJ010003964">
    <property type="protein sequence ID" value="CAG2168150.1"/>
    <property type="molecule type" value="Genomic_DNA"/>
</dbReference>
<dbReference type="EMBL" id="OC918789">
    <property type="protein sequence ID" value="CAD7650117.1"/>
    <property type="molecule type" value="Genomic_DNA"/>
</dbReference>
<dbReference type="GO" id="GO:0005743">
    <property type="term" value="C:mitochondrial inner membrane"/>
    <property type="evidence" value="ECO:0007669"/>
    <property type="project" value="UniProtKB-SubCell"/>
</dbReference>
<dbReference type="PANTHER" id="PTHR21320:SF3">
    <property type="entry name" value="CYTOCHROME C OXIDASE ASSEMBLY PROTEIN COX11, MITOCHONDRIAL-RELATED"/>
    <property type="match status" value="1"/>
</dbReference>
<keyword evidence="8" id="KW-1185">Reference proteome</keyword>
<accession>A0A7R9LY74</accession>
<reference evidence="7" key="1">
    <citation type="submission" date="2020-11" db="EMBL/GenBank/DDBJ databases">
        <authorList>
            <person name="Tran Van P."/>
        </authorList>
    </citation>
    <scope>NUCLEOTIDE SEQUENCE</scope>
</reference>
<keyword evidence="5" id="KW-0472">Membrane</keyword>
<evidence type="ECO:0000313" key="7">
    <source>
        <dbReference type="EMBL" id="CAD7650117.1"/>
    </source>
</evidence>
<feature type="non-terminal residue" evidence="7">
    <location>
        <position position="1"/>
    </location>
</feature>
<evidence type="ECO:0000256" key="6">
    <source>
        <dbReference type="SAM" id="MobiDB-lite"/>
    </source>
</evidence>
<protein>
    <submittedName>
        <fullName evidence="7">Uncharacterized protein</fullName>
    </submittedName>
</protein>
<evidence type="ECO:0000256" key="3">
    <source>
        <dbReference type="ARBA" id="ARBA00022692"/>
    </source>
</evidence>
<dbReference type="InterPro" id="IPR007533">
    <property type="entry name" value="Cyt_c_oxidase_assmbl_CtaG"/>
</dbReference>
<evidence type="ECO:0000256" key="2">
    <source>
        <dbReference type="ARBA" id="ARBA00004243"/>
    </source>
</evidence>